<dbReference type="PANTHER" id="PTHR38460">
    <property type="entry name" value="TAUTOMERASE YOLI-RELATED"/>
    <property type="match status" value="1"/>
</dbReference>
<dbReference type="AlphaFoldDB" id="A0A2Z6IMQ0"/>
<dbReference type="SUPFAM" id="SSF55331">
    <property type="entry name" value="Tautomerase/MIF"/>
    <property type="match status" value="1"/>
</dbReference>
<evidence type="ECO:0000313" key="1">
    <source>
        <dbReference type="EMBL" id="BBF65515.1"/>
    </source>
</evidence>
<dbReference type="InterPro" id="IPR014347">
    <property type="entry name" value="Tautomerase/MIF_sf"/>
</dbReference>
<evidence type="ECO:0000313" key="2">
    <source>
        <dbReference type="Proteomes" id="UP000280188"/>
    </source>
</evidence>
<sequence>MAQIKIYGLKSSLLEKTSSLSSAIHAAIVEALVFPPDKKFHRFIALEKSEFIFPEDRSDNYTIIEISMFEGRSAESKKSLIRLIFANIERDVGIAPQDVEITITETPKQNWGIRGICGDELALGYKVNV</sequence>
<name>A0A2Z6IMQ0_ACIFI</name>
<organism evidence="1 2">
    <name type="scientific">Acidithiobacillus ferridurans</name>
    <dbReference type="NCBI Taxonomy" id="1232575"/>
    <lineage>
        <taxon>Bacteria</taxon>
        <taxon>Pseudomonadati</taxon>
        <taxon>Pseudomonadota</taxon>
        <taxon>Acidithiobacillia</taxon>
        <taxon>Acidithiobacillales</taxon>
        <taxon>Acidithiobacillaceae</taxon>
        <taxon>Acidithiobacillus</taxon>
    </lineage>
</organism>
<proteinExistence type="predicted"/>
<dbReference type="Gene3D" id="3.30.429.10">
    <property type="entry name" value="Macrophage Migration Inhibitory Factor"/>
    <property type="match status" value="1"/>
</dbReference>
<dbReference type="KEGG" id="afj:AFERRID_17330"/>
<dbReference type="Proteomes" id="UP000280188">
    <property type="component" value="Chromosome"/>
</dbReference>
<protein>
    <submittedName>
        <fullName evidence="1">Uncharacterized protein</fullName>
    </submittedName>
</protein>
<dbReference type="EMBL" id="AP018795">
    <property type="protein sequence ID" value="BBF65515.1"/>
    <property type="molecule type" value="Genomic_DNA"/>
</dbReference>
<dbReference type="InterPro" id="IPR037479">
    <property type="entry name" value="Tauto_MSAD"/>
</dbReference>
<dbReference type="Pfam" id="PF14552">
    <property type="entry name" value="Tautomerase_2"/>
    <property type="match status" value="1"/>
</dbReference>
<gene>
    <name evidence="1" type="ORF">AFERRID_17330</name>
</gene>
<dbReference type="RefSeq" id="WP_126604931.1">
    <property type="nucleotide sequence ID" value="NZ_AP018795.1"/>
</dbReference>
<reference evidence="1 2" key="1">
    <citation type="journal article" date="2018" name="Microbiol. Resour. Announc.">
        <title>Complete Genome Sequence of Acidithiobacillus ferridurans JCM 18981.</title>
        <authorList>
            <person name="Miyauchi T."/>
            <person name="Kouzuma A."/>
            <person name="Abe T."/>
            <person name="Watanabe K."/>
        </authorList>
    </citation>
    <scope>NUCLEOTIDE SEQUENCE [LARGE SCALE GENOMIC DNA]</scope>
    <source>
        <strain evidence="2">ATCC 33020 / DSM 29468 / JCM 18981 / 11Fe</strain>
    </source>
</reference>
<dbReference type="PANTHER" id="PTHR38460:SF1">
    <property type="entry name" value="TAUTOMERASE YOLI-RELATED"/>
    <property type="match status" value="1"/>
</dbReference>
<accession>A0A2Z6IMQ0</accession>
<keyword evidence="2" id="KW-1185">Reference proteome</keyword>